<dbReference type="RefSeq" id="WP_197902547.1">
    <property type="nucleotide sequence ID" value="NZ_JACSGR010000002.1"/>
</dbReference>
<organism evidence="1 2">
    <name type="scientific">Eikenella glucosivorans</name>
    <dbReference type="NCBI Taxonomy" id="2766967"/>
    <lineage>
        <taxon>Bacteria</taxon>
        <taxon>Pseudomonadati</taxon>
        <taxon>Pseudomonadota</taxon>
        <taxon>Betaproteobacteria</taxon>
        <taxon>Neisseriales</taxon>
        <taxon>Neisseriaceae</taxon>
        <taxon>Eikenella</taxon>
    </lineage>
</organism>
<comment type="caution">
    <text evidence="1">The sequence shown here is derived from an EMBL/GenBank/DDBJ whole genome shotgun (WGS) entry which is preliminary data.</text>
</comment>
<reference evidence="1 2" key="1">
    <citation type="submission" date="2020-09" db="EMBL/GenBank/DDBJ databases">
        <title>Eikenella S3660 sp. nov., isolated from a throat swab.</title>
        <authorList>
            <person name="Buhl M."/>
        </authorList>
    </citation>
    <scope>NUCLEOTIDE SEQUENCE [LARGE SCALE GENOMIC DNA]</scope>
    <source>
        <strain evidence="1 2">S3360</strain>
    </source>
</reference>
<evidence type="ECO:0000313" key="2">
    <source>
        <dbReference type="Proteomes" id="UP000768471"/>
    </source>
</evidence>
<sequence length="137" mass="15715">MGTTAIAYKEKYFWIHNATGEVFAAILLEELKKHPDKMVVLRAEIEELLSHWVVGILVSLKDYLQTEENIPIFLQAIQRSLELARLSSDELCISGFSVGKDIFFEEISAFKQLITEYDTFNKNAKIYAPLSQKWITA</sequence>
<evidence type="ECO:0000313" key="1">
    <source>
        <dbReference type="EMBL" id="MBH5328632.1"/>
    </source>
</evidence>
<gene>
    <name evidence="1" type="ORF">H9Q10_02965</name>
</gene>
<proteinExistence type="predicted"/>
<name>A0ABS0N8L2_9NEIS</name>
<dbReference type="Proteomes" id="UP000768471">
    <property type="component" value="Unassembled WGS sequence"/>
</dbReference>
<protein>
    <submittedName>
        <fullName evidence="1">Uncharacterized protein</fullName>
    </submittedName>
</protein>
<keyword evidence="2" id="KW-1185">Reference proteome</keyword>
<accession>A0ABS0N8L2</accession>
<dbReference type="EMBL" id="JACSGR010000002">
    <property type="protein sequence ID" value="MBH5328632.1"/>
    <property type="molecule type" value="Genomic_DNA"/>
</dbReference>